<reference evidence="2 3" key="1">
    <citation type="submission" date="2018-12" db="EMBL/GenBank/DDBJ databases">
        <title>Complete Genome Sequence of Glutamicibacter creatinolyticus strain LGCM259,isolated from an abscess of a 12-year-old mare in Italy.</title>
        <authorList>
            <person name="Santos R.G."/>
            <person name="Silva A.L."/>
            <person name="Seyffert N."/>
            <person name="Castro T.L.P."/>
            <person name="Attili A.R."/>
            <person name="Rifici C."/>
            <person name="Mazzullo G."/>
            <person name="Brenig B."/>
            <person name="Venanzi F."/>
            <person name="Azevedo V."/>
        </authorList>
    </citation>
    <scope>NUCLEOTIDE SEQUENCE [LARGE SCALE GENOMIC DNA]</scope>
    <source>
        <strain evidence="2 3">LGCM 259</strain>
    </source>
</reference>
<proteinExistence type="predicted"/>
<dbReference type="Gene3D" id="1.10.10.10">
    <property type="entry name" value="Winged helix-like DNA-binding domain superfamily/Winged helix DNA-binding domain"/>
    <property type="match status" value="1"/>
</dbReference>
<keyword evidence="3" id="KW-1185">Reference proteome</keyword>
<dbReference type="InterPro" id="IPR036388">
    <property type="entry name" value="WH-like_DNA-bd_sf"/>
</dbReference>
<evidence type="ECO:0000313" key="3">
    <source>
        <dbReference type="Proteomes" id="UP000307000"/>
    </source>
</evidence>
<organism evidence="2 3">
    <name type="scientific">Glutamicibacter creatinolyticus</name>
    <dbReference type="NCBI Taxonomy" id="162496"/>
    <lineage>
        <taxon>Bacteria</taxon>
        <taxon>Bacillati</taxon>
        <taxon>Actinomycetota</taxon>
        <taxon>Actinomycetes</taxon>
        <taxon>Micrococcales</taxon>
        <taxon>Micrococcaceae</taxon>
        <taxon>Glutamicibacter</taxon>
    </lineage>
</organism>
<evidence type="ECO:0000313" key="2">
    <source>
        <dbReference type="EMBL" id="QCY47597.1"/>
    </source>
</evidence>
<dbReference type="KEGG" id="gcr:GcLGCM259_1880"/>
<name>A0A5B7WUL1_9MICC</name>
<dbReference type="Pfam" id="PF09339">
    <property type="entry name" value="HTH_IclR"/>
    <property type="match status" value="1"/>
</dbReference>
<dbReference type="Proteomes" id="UP000307000">
    <property type="component" value="Chromosome"/>
</dbReference>
<dbReference type="InterPro" id="IPR005471">
    <property type="entry name" value="Tscrpt_reg_IclR_N"/>
</dbReference>
<keyword evidence="2" id="KW-0238">DNA-binding</keyword>
<dbReference type="SUPFAM" id="SSF46785">
    <property type="entry name" value="Winged helix' DNA-binding domain"/>
    <property type="match status" value="1"/>
</dbReference>
<protein>
    <submittedName>
        <fullName evidence="2">DNA-binding transcriptional activator MhpR</fullName>
    </submittedName>
</protein>
<dbReference type="RefSeq" id="WP_138926488.1">
    <property type="nucleotide sequence ID" value="NZ_CP034412.1"/>
</dbReference>
<feature type="domain" description="HTH iclR-type" evidence="1">
    <location>
        <begin position="9"/>
        <end position="53"/>
    </location>
</feature>
<sequence length="216" mass="23188">MHSPSRELILHLLQEANEALSIPQLAQAAGMHENTVRAQLEALLRDGYVRRTPAAVTGRGRPPWIWSPAPTPESPYATLARVLARQIAASSADPVSAGLEAGTSWGRELAREQHADSTQDLENPQASAAQRVLPVLRRMGFDPSQAADGQIRLQACPLLGAAREHPEVVCNVHLGIVRGVLGQEADPHPAESTAITPFAGPGYCLLRLDDAQDRDS</sequence>
<dbReference type="GO" id="GO:0003677">
    <property type="term" value="F:DNA binding"/>
    <property type="evidence" value="ECO:0007669"/>
    <property type="project" value="UniProtKB-KW"/>
</dbReference>
<accession>A0A5B7WUL1</accession>
<gene>
    <name evidence="2" type="ORF">GcLGCM259_1880</name>
</gene>
<dbReference type="EMBL" id="CP034412">
    <property type="protein sequence ID" value="QCY47597.1"/>
    <property type="molecule type" value="Genomic_DNA"/>
</dbReference>
<evidence type="ECO:0000259" key="1">
    <source>
        <dbReference type="Pfam" id="PF09339"/>
    </source>
</evidence>
<dbReference type="GO" id="GO:0006355">
    <property type="term" value="P:regulation of DNA-templated transcription"/>
    <property type="evidence" value="ECO:0007669"/>
    <property type="project" value="InterPro"/>
</dbReference>
<dbReference type="InterPro" id="IPR036390">
    <property type="entry name" value="WH_DNA-bd_sf"/>
</dbReference>
<dbReference type="AlphaFoldDB" id="A0A5B7WUL1"/>